<reference evidence="2" key="1">
    <citation type="submission" date="2019-08" db="EMBL/GenBank/DDBJ databases">
        <authorList>
            <person name="Kucharzyk K."/>
            <person name="Murdoch R.W."/>
            <person name="Higgins S."/>
            <person name="Loffler F."/>
        </authorList>
    </citation>
    <scope>NUCLEOTIDE SEQUENCE</scope>
</reference>
<organism evidence="2">
    <name type="scientific">bioreactor metagenome</name>
    <dbReference type="NCBI Taxonomy" id="1076179"/>
    <lineage>
        <taxon>unclassified sequences</taxon>
        <taxon>metagenomes</taxon>
        <taxon>ecological metagenomes</taxon>
    </lineage>
</organism>
<feature type="domain" description="Gp5/Type VI secretion system Vgr protein OB-fold" evidence="1">
    <location>
        <begin position="30"/>
        <end position="103"/>
    </location>
</feature>
<name>A0A644Z1W7_9ZZZZ</name>
<comment type="caution">
    <text evidence="2">The sequence shown here is derived from an EMBL/GenBank/DDBJ whole genome shotgun (WGS) entry which is preliminary data.</text>
</comment>
<dbReference type="Gene3D" id="2.40.50.230">
    <property type="entry name" value="Gp5 N-terminal domain"/>
    <property type="match status" value="1"/>
</dbReference>
<dbReference type="SUPFAM" id="SSF69255">
    <property type="entry name" value="gp5 N-terminal domain-like"/>
    <property type="match status" value="1"/>
</dbReference>
<dbReference type="InterPro" id="IPR037026">
    <property type="entry name" value="Vgr_OB-fold_dom_sf"/>
</dbReference>
<proteinExistence type="predicted"/>
<dbReference type="SUPFAM" id="SSF69349">
    <property type="entry name" value="Phage fibre proteins"/>
    <property type="match status" value="1"/>
</dbReference>
<gene>
    <name evidence="2" type="ORF">SDC9_79288</name>
</gene>
<accession>A0A644Z1W7</accession>
<dbReference type="InterPro" id="IPR006531">
    <property type="entry name" value="Gp5/Vgr_OB"/>
</dbReference>
<dbReference type="EMBL" id="VSSQ01006449">
    <property type="protein sequence ID" value="MPM32723.1"/>
    <property type="molecule type" value="Genomic_DNA"/>
</dbReference>
<evidence type="ECO:0000259" key="1">
    <source>
        <dbReference type="Pfam" id="PF04717"/>
    </source>
</evidence>
<dbReference type="AlphaFoldDB" id="A0A644Z1W7"/>
<sequence length="270" mass="29008">MSLYDIIGEISEREAAKTETGDTRVYGVMIGIVAKNYDKDMPGRVCVTIPTRDQDANELQWARLSMPSSGTTWGHYFLPEVGDQVLLAFEGGNIEKPYIIGCVPKDSNKFLTKAVDQDNQYKRIVTKHGSSLSFEDSKEGDGAKDKITLQTALQGHTVLLDNENKVIRITDKDKANLIEMKTEDGAMTVKAASKLTIQVGDSIKIILNGSSGSIKVEAGSLSIETSNQLKAVTNGMLSLEGATVSAKASSVFKVDSSGMVTIAGTPIKIG</sequence>
<protein>
    <recommendedName>
        <fullName evidence="1">Gp5/Type VI secretion system Vgr protein OB-fold domain-containing protein</fullName>
    </recommendedName>
</protein>
<evidence type="ECO:0000313" key="2">
    <source>
        <dbReference type="EMBL" id="MPM32723.1"/>
    </source>
</evidence>
<dbReference type="Pfam" id="PF04717">
    <property type="entry name" value="Phage_base_V"/>
    <property type="match status" value="1"/>
</dbReference>